<protein>
    <submittedName>
        <fullName evidence="3">Jg1122 protein</fullName>
    </submittedName>
</protein>
<dbReference type="EMBL" id="CAKXAJ010024864">
    <property type="protein sequence ID" value="CAH2232077.1"/>
    <property type="molecule type" value="Genomic_DNA"/>
</dbReference>
<dbReference type="InterPro" id="IPR052267">
    <property type="entry name" value="N-DRC_Component"/>
</dbReference>
<organism evidence="3 4">
    <name type="scientific">Pararge aegeria aegeria</name>
    <dbReference type="NCBI Taxonomy" id="348720"/>
    <lineage>
        <taxon>Eukaryota</taxon>
        <taxon>Metazoa</taxon>
        <taxon>Ecdysozoa</taxon>
        <taxon>Arthropoda</taxon>
        <taxon>Hexapoda</taxon>
        <taxon>Insecta</taxon>
        <taxon>Pterygota</taxon>
        <taxon>Neoptera</taxon>
        <taxon>Endopterygota</taxon>
        <taxon>Lepidoptera</taxon>
        <taxon>Glossata</taxon>
        <taxon>Ditrysia</taxon>
        <taxon>Papilionoidea</taxon>
        <taxon>Nymphalidae</taxon>
        <taxon>Satyrinae</taxon>
        <taxon>Satyrini</taxon>
        <taxon>Parargina</taxon>
        <taxon>Pararge</taxon>
    </lineage>
</organism>
<dbReference type="AlphaFoldDB" id="A0A8S4R678"/>
<dbReference type="PANTHER" id="PTHR14690">
    <property type="entry name" value="IQ MOTIF CONTAINING WITH AAA DOMAIN 1"/>
    <property type="match status" value="1"/>
</dbReference>
<evidence type="ECO:0000313" key="4">
    <source>
        <dbReference type="Proteomes" id="UP000838756"/>
    </source>
</evidence>
<name>A0A8S4R678_9NEOP</name>
<evidence type="ECO:0000259" key="2">
    <source>
        <dbReference type="Pfam" id="PF00004"/>
    </source>
</evidence>
<dbReference type="GO" id="GO:0016887">
    <property type="term" value="F:ATP hydrolysis activity"/>
    <property type="evidence" value="ECO:0007669"/>
    <property type="project" value="InterPro"/>
</dbReference>
<dbReference type="Gene3D" id="3.40.50.300">
    <property type="entry name" value="P-loop containing nucleotide triphosphate hydrolases"/>
    <property type="match status" value="1"/>
</dbReference>
<evidence type="ECO:0000256" key="1">
    <source>
        <dbReference type="SAM" id="Coils"/>
    </source>
</evidence>
<dbReference type="InterPro" id="IPR003959">
    <property type="entry name" value="ATPase_AAA_core"/>
</dbReference>
<proteinExistence type="predicted"/>
<dbReference type="OrthoDB" id="6616786at2759"/>
<dbReference type="Proteomes" id="UP000838756">
    <property type="component" value="Unassembled WGS sequence"/>
</dbReference>
<feature type="domain" description="ATPase AAA-type core" evidence="2">
    <location>
        <begin position="620"/>
        <end position="738"/>
    </location>
</feature>
<comment type="caution">
    <text evidence="3">The sequence shown here is derived from an EMBL/GenBank/DDBJ whole genome shotgun (WGS) entry which is preliminary data.</text>
</comment>
<evidence type="ECO:0000313" key="3">
    <source>
        <dbReference type="EMBL" id="CAH2232077.1"/>
    </source>
</evidence>
<dbReference type="GO" id="GO:0005524">
    <property type="term" value="F:ATP binding"/>
    <property type="evidence" value="ECO:0007669"/>
    <property type="project" value="InterPro"/>
</dbReference>
<reference evidence="3" key="1">
    <citation type="submission" date="2022-03" db="EMBL/GenBank/DDBJ databases">
        <authorList>
            <person name="Lindestad O."/>
        </authorList>
    </citation>
    <scope>NUCLEOTIDE SEQUENCE</scope>
</reference>
<keyword evidence="4" id="KW-1185">Reference proteome</keyword>
<dbReference type="Pfam" id="PF00004">
    <property type="entry name" value="AAA"/>
    <property type="match status" value="1"/>
</dbReference>
<dbReference type="PANTHER" id="PTHR14690:SF9">
    <property type="entry name" value="GH08353P"/>
    <property type="match status" value="1"/>
</dbReference>
<accession>A0A8S4R678</accession>
<feature type="coiled-coil region" evidence="1">
    <location>
        <begin position="393"/>
        <end position="425"/>
    </location>
</feature>
<dbReference type="InterPro" id="IPR027417">
    <property type="entry name" value="P-loop_NTPase"/>
</dbReference>
<keyword evidence="1" id="KW-0175">Coiled coil</keyword>
<gene>
    <name evidence="3" type="primary">jg1122</name>
    <name evidence="3" type="ORF">PAEG_LOCUS10397</name>
</gene>
<sequence>MSSDYYFTKWKKTLASLQSLIELDLEYQETKAHDKQCCEAAQRLSGILGRYIVCYNDALECLKHNLQVQKTVYIANVVTAIVARIREINKHLRKLEAAYIHFINSGLIENKLTPFDVELADIPAKHERSQEINDSIIRALQTVAQIEERKDDKAGTEDAVSAHLELAKWRKNHLEIGDKKPKKLDITKIYEVEEKMSEETLRRKQKVVIIQAHERTRQITRLVIRQIRRKEIWAKELLGTLNPPAPIVIRQRSAALIQKVLRFYFELKRKKNKDCRRDELLQLRLCNKPSYKENSIHKVIINERFKLYKKYEDQRSAYNEEFKKSFFKRNHEDIAEHARDNIRDWFQKWYNEVMLFYDIPKENKGGSALIIKEEVLSPAEWKVQYEAYLVNKKANKRKTAQQLKLEKKLAKEEEIILKRENMEEKKLKADLLKKMMKNPKLHPGYKYPASKKTEPILQAINTYYQNWYDLDKKDMNAKEKFIKSIDEEQICMEVKLEINKVVDVDMREELNQLKRALKEDYKRDEKPMPEKIKERSKCRKKQRKTKLKRNENFDENLTYLAVSKVLKEYPRRDFEDFLGDSNFAGDNFRCILRPALHFGAETRAVWWESCRKVIHGFKRILLVGPRGSGKTRLVHILASVNDAILYELDPAQVSECHQTTEYLQQLVSYVSACAKTTQPSVIYIRDVQRLFYKKVPAKEIHINLDLMKRFFLRKLFKKIHHHDNVTIIGTCKDPWLTKSKPMLKIFPTVLLLPDTSYSAVYLMLQNWVLNNRIVPPDLDIHSLAHVLQGYSFGYLVKTLDDFLTADEIVK</sequence>
<dbReference type="SUPFAM" id="SSF52540">
    <property type="entry name" value="P-loop containing nucleoside triphosphate hydrolases"/>
    <property type="match status" value="1"/>
</dbReference>